<name>A0ABY6YBR4_BIFPS</name>
<accession>A0ABY6YBR4</accession>
<sequence>MRPSPEPTLRRSVFSVVYLNRVNRDFAIFLELGFSEFHAEFHAGLVELTVQITHQRIDQSAARALSHILPTPIDALCLTPMVFVPLSVRWITCGQSAFAMSHVFSASATGFQQIEPASTLVIRQNVFAHSCALSCTFAHLRLDCIFCHSCGMFNCPLMYNTVHQCPSKATFTS</sequence>
<evidence type="ECO:0000313" key="2">
    <source>
        <dbReference type="Proteomes" id="UP000494211"/>
    </source>
</evidence>
<proteinExistence type="predicted"/>
<keyword evidence="2" id="KW-1185">Reference proteome</keyword>
<comment type="caution">
    <text evidence="1">The sequence shown here is derived from an EMBL/GenBank/DDBJ whole genome shotgun (WGS) entry which is preliminary data.</text>
</comment>
<evidence type="ECO:0000313" key="1">
    <source>
        <dbReference type="EMBL" id="VWQ20092.1"/>
    </source>
</evidence>
<protein>
    <submittedName>
        <fullName evidence="1">Uncharacterized protein</fullName>
    </submittedName>
</protein>
<gene>
    <name evidence="1" type="ORF">BIFLH658_01167</name>
</gene>
<dbReference type="EMBL" id="CABWJV010000003">
    <property type="protein sequence ID" value="VWQ20092.1"/>
    <property type="molecule type" value="Genomic_DNA"/>
</dbReference>
<dbReference type="Proteomes" id="UP000494211">
    <property type="component" value="Unassembled WGS sequence"/>
</dbReference>
<organism evidence="1 2">
    <name type="scientific">Bifidobacterium pseudocatenulatum</name>
    <dbReference type="NCBI Taxonomy" id="28026"/>
    <lineage>
        <taxon>Bacteria</taxon>
        <taxon>Bacillati</taxon>
        <taxon>Actinomycetota</taxon>
        <taxon>Actinomycetes</taxon>
        <taxon>Bifidobacteriales</taxon>
        <taxon>Bifidobacteriaceae</taxon>
        <taxon>Bifidobacterium</taxon>
    </lineage>
</organism>
<reference evidence="1 2" key="1">
    <citation type="submission" date="2019-10" db="EMBL/GenBank/DDBJ databases">
        <authorList>
            <consortium name="Melissa Lawson"/>
            <person name="O'neill I."/>
        </authorList>
    </citation>
    <scope>NUCLEOTIDE SEQUENCE [LARGE SCALE GENOMIC DNA]</scope>
    <source>
        <strain evidence="1">LH_658</strain>
    </source>
</reference>